<dbReference type="PANTHER" id="PTHR43569">
    <property type="entry name" value="AMIDOHYDROLASE"/>
    <property type="match status" value="1"/>
</dbReference>
<dbReference type="Pfam" id="PF04909">
    <property type="entry name" value="Amidohydro_2"/>
    <property type="match status" value="1"/>
</dbReference>
<comment type="caution">
    <text evidence="3">The sequence shown here is derived from an EMBL/GenBank/DDBJ whole genome shotgun (WGS) entry which is preliminary data.</text>
</comment>
<proteinExistence type="inferred from homology"/>
<gene>
    <name evidence="3" type="ORF">Q0590_21720</name>
</gene>
<dbReference type="PANTHER" id="PTHR43569:SF2">
    <property type="entry name" value="AMIDOHYDROLASE-RELATED DOMAIN-CONTAINING PROTEIN"/>
    <property type="match status" value="1"/>
</dbReference>
<dbReference type="SUPFAM" id="SSF51556">
    <property type="entry name" value="Metallo-dependent hydrolases"/>
    <property type="match status" value="1"/>
</dbReference>
<evidence type="ECO:0000256" key="1">
    <source>
        <dbReference type="ARBA" id="ARBA00038310"/>
    </source>
</evidence>
<protein>
    <submittedName>
        <fullName evidence="3">Amidohydrolase family protein</fullName>
    </submittedName>
</protein>
<evidence type="ECO:0000313" key="3">
    <source>
        <dbReference type="EMBL" id="MDO1448912.1"/>
    </source>
</evidence>
<dbReference type="EMBL" id="JAUKPO010000014">
    <property type="protein sequence ID" value="MDO1448912.1"/>
    <property type="molecule type" value="Genomic_DNA"/>
</dbReference>
<sequence>MKIDAHQHFWHYSPQDFTWITEDMSMIRRNFLPQDLLPELEKANYHGCVAIQAAQSEDETRFLLSEAEAHPFVKGVVGWVDLQSIQVDDRLAVFASSGRLVGVRHVVQSEPDDQFMLRPTFLNGIKLLEKYNLAYDILIHPKHLPVAVQFVKKNPNQRFVLDHLAKPYIKDNLLEPWSSHLHALATYDNVYCKLSGLVTEADWYNWAPEDFIPYLEVALDAFGTNRLMVGSDWPVCTLAANYEEVMQIVEDYVSDLSTNEQARILGLNAVDFYRLK</sequence>
<dbReference type="InterPro" id="IPR006680">
    <property type="entry name" value="Amidohydro-rel"/>
</dbReference>
<dbReference type="InterPro" id="IPR052350">
    <property type="entry name" value="Metallo-dep_Lactonases"/>
</dbReference>
<name>A0ABT8RA03_9BACT</name>
<evidence type="ECO:0000259" key="2">
    <source>
        <dbReference type="Pfam" id="PF04909"/>
    </source>
</evidence>
<organism evidence="3 4">
    <name type="scientific">Rhodocytophaga aerolata</name>
    <dbReference type="NCBI Taxonomy" id="455078"/>
    <lineage>
        <taxon>Bacteria</taxon>
        <taxon>Pseudomonadati</taxon>
        <taxon>Bacteroidota</taxon>
        <taxon>Cytophagia</taxon>
        <taxon>Cytophagales</taxon>
        <taxon>Rhodocytophagaceae</taxon>
        <taxon>Rhodocytophaga</taxon>
    </lineage>
</organism>
<keyword evidence="4" id="KW-1185">Reference proteome</keyword>
<dbReference type="InterPro" id="IPR032466">
    <property type="entry name" value="Metal_Hydrolase"/>
</dbReference>
<dbReference type="Gene3D" id="3.20.20.140">
    <property type="entry name" value="Metal-dependent hydrolases"/>
    <property type="match status" value="1"/>
</dbReference>
<comment type="similarity">
    <text evidence="1">Belongs to the metallo-dependent hydrolases superfamily.</text>
</comment>
<dbReference type="Proteomes" id="UP001168528">
    <property type="component" value="Unassembled WGS sequence"/>
</dbReference>
<reference evidence="3" key="1">
    <citation type="submission" date="2023-07" db="EMBL/GenBank/DDBJ databases">
        <title>The genome sequence of Rhodocytophaga aerolata KACC 12507.</title>
        <authorList>
            <person name="Zhang X."/>
        </authorList>
    </citation>
    <scope>NUCLEOTIDE SEQUENCE</scope>
    <source>
        <strain evidence="3">KACC 12507</strain>
    </source>
</reference>
<accession>A0ABT8RA03</accession>
<evidence type="ECO:0000313" key="4">
    <source>
        <dbReference type="Proteomes" id="UP001168528"/>
    </source>
</evidence>
<dbReference type="RefSeq" id="WP_302039711.1">
    <property type="nucleotide sequence ID" value="NZ_JAUKPO010000014.1"/>
</dbReference>
<feature type="domain" description="Amidohydrolase-related" evidence="2">
    <location>
        <begin position="3"/>
        <end position="275"/>
    </location>
</feature>